<dbReference type="AlphaFoldDB" id="M0LP18"/>
<dbReference type="eggNOG" id="ENOG502N5Z7">
    <property type="taxonomic scope" value="Archaea"/>
</dbReference>
<reference evidence="3 4" key="2">
    <citation type="journal article" date="2014" name="PLoS Genet.">
        <title>Phylogenetically driven sequencing of extremely halophilic archaea reveals strategies for static and dynamic osmo-response.</title>
        <authorList>
            <person name="Becker E.A."/>
            <person name="Seitzer P.M."/>
            <person name="Tritt A."/>
            <person name="Larsen D."/>
            <person name="Krusor M."/>
            <person name="Yao A.I."/>
            <person name="Wu D."/>
            <person name="Madern D."/>
            <person name="Eisen J.A."/>
            <person name="Darling A.E."/>
            <person name="Facciotti M.T."/>
        </authorList>
    </citation>
    <scope>NUCLEOTIDE SEQUENCE [LARGE SCALE GENOMIC DNA]</scope>
    <source>
        <strain evidence="3 4">AJ5</strain>
    </source>
</reference>
<organism evidence="3 4">
    <name type="scientific">Natronobacterium lacisalsi AJ5</name>
    <dbReference type="NCBI Taxonomy" id="358396"/>
    <lineage>
        <taxon>Archaea</taxon>
        <taxon>Methanobacteriati</taxon>
        <taxon>Methanobacteriota</taxon>
        <taxon>Stenosarchaea group</taxon>
        <taxon>Halobacteria</taxon>
        <taxon>Halobacteriales</taxon>
        <taxon>Natrialbaceae</taxon>
        <taxon>Natronobacterium</taxon>
    </lineage>
</organism>
<dbReference type="STRING" id="358396.CHINAEXTREME_17235"/>
<accession>M0LP18</accession>
<feature type="region of interest" description="Disordered" evidence="1">
    <location>
        <begin position="1"/>
        <end position="45"/>
    </location>
</feature>
<reference evidence="2" key="3">
    <citation type="submission" date="2017-01" db="EMBL/GenBank/DDBJ databases">
        <authorList>
            <person name="Mah S.A."/>
            <person name="Swanson W.J."/>
            <person name="Moy G.W."/>
            <person name="Vacquier V.D."/>
        </authorList>
    </citation>
    <scope>NUCLEOTIDE SEQUENCE</scope>
    <source>
        <strain evidence="2">AJ5</strain>
    </source>
</reference>
<feature type="region of interest" description="Disordered" evidence="1">
    <location>
        <begin position="80"/>
        <end position="148"/>
    </location>
</feature>
<dbReference type="EMBL" id="AOLZ01000027">
    <property type="protein sequence ID" value="EMA35292.1"/>
    <property type="molecule type" value="Genomic_DNA"/>
</dbReference>
<dbReference type="Proteomes" id="UP000011555">
    <property type="component" value="Unassembled WGS sequence"/>
</dbReference>
<evidence type="ECO:0000313" key="2">
    <source>
        <dbReference type="EMBL" id="APW99406.1"/>
    </source>
</evidence>
<reference evidence="2 5" key="1">
    <citation type="journal article" date="2011" name="J. Bacteriol.">
        <title>Genome sequence of Halobiforma lacisalsi AJ5, an extremely halophilic archaeon which harbors a bop gene.</title>
        <authorList>
            <person name="Jiang X."/>
            <person name="Wang S."/>
            <person name="Cheng H."/>
            <person name="Huo Y."/>
            <person name="Zhang X."/>
            <person name="Zhu X."/>
            <person name="Han X."/>
            <person name="Ni P."/>
            <person name="Wu M."/>
        </authorList>
    </citation>
    <scope>NUCLEOTIDE SEQUENCE [LARGE SCALE GENOMIC DNA]</scope>
    <source>
        <strain evidence="2 5">AJ5</strain>
    </source>
</reference>
<keyword evidence="4" id="KW-1185">Reference proteome</keyword>
<evidence type="ECO:0000313" key="5">
    <source>
        <dbReference type="Proteomes" id="UP000186547"/>
    </source>
</evidence>
<dbReference type="GeneID" id="30922905"/>
<feature type="region of interest" description="Disordered" evidence="1">
    <location>
        <begin position="213"/>
        <end position="252"/>
    </location>
</feature>
<dbReference type="EMBL" id="CP019285">
    <property type="protein sequence ID" value="APW99406.1"/>
    <property type="molecule type" value="Genomic_DNA"/>
</dbReference>
<dbReference type="RefSeq" id="WP_007140847.1">
    <property type="nucleotide sequence ID" value="NZ_AOLZ01000027.1"/>
</dbReference>
<sequence>MVQVDFETKDEALEAYYGEDSDQPGTTNDGTGPGESGRWAPPEQVPTDWIAGWTLTYQAERDDSEVRRYFVTRLHPETGQFQALTIPSGQVEDYADDTPLDELPHSSREDDAREAYQTWLEENDPEPGAGSGAGSGNGDDESPAWGEWQRVDEAAPWWIWGRDHLEEDRSQFLIAGESDDGSAVYLNGAGEVVDEPAIFETIDEVQAALEAYFQRTGSGDVPDDRRPTGNSPAPETIGQEASEAGADSSGNVSGKKLLAGAALVGTAIYLYNRGENGE</sequence>
<name>M0LP18_NATLA</name>
<evidence type="ECO:0000256" key="1">
    <source>
        <dbReference type="SAM" id="MobiDB-lite"/>
    </source>
</evidence>
<gene>
    <name evidence="3" type="ORF">C445_05548</name>
    <name evidence="2" type="ORF">CHINAEXTREME_17235</name>
</gene>
<feature type="compositionally biased region" description="Basic and acidic residues" evidence="1">
    <location>
        <begin position="102"/>
        <end position="114"/>
    </location>
</feature>
<proteinExistence type="predicted"/>
<dbReference type="KEGG" id="hlc:CHINAEXTREME17235"/>
<protein>
    <submittedName>
        <fullName evidence="3">Uncharacterized protein</fullName>
    </submittedName>
</protein>
<dbReference type="Proteomes" id="UP000186547">
    <property type="component" value="Chromosome"/>
</dbReference>
<feature type="compositionally biased region" description="Basic and acidic residues" evidence="1">
    <location>
        <begin position="1"/>
        <end position="12"/>
    </location>
</feature>
<evidence type="ECO:0000313" key="3">
    <source>
        <dbReference type="EMBL" id="EMA35292.1"/>
    </source>
</evidence>
<evidence type="ECO:0000313" key="4">
    <source>
        <dbReference type="Proteomes" id="UP000011555"/>
    </source>
</evidence>